<comment type="caution">
    <text evidence="1">The sequence shown here is derived from an EMBL/GenBank/DDBJ whole genome shotgun (WGS) entry which is preliminary data.</text>
</comment>
<feature type="non-terminal residue" evidence="1">
    <location>
        <position position="1"/>
    </location>
</feature>
<accession>A0A8S2YUH5</accession>
<dbReference type="EMBL" id="CAJOBI010113764">
    <property type="protein sequence ID" value="CAF4645378.1"/>
    <property type="molecule type" value="Genomic_DNA"/>
</dbReference>
<dbReference type="Proteomes" id="UP000676336">
    <property type="component" value="Unassembled WGS sequence"/>
</dbReference>
<evidence type="ECO:0000313" key="3">
    <source>
        <dbReference type="Proteomes" id="UP000681720"/>
    </source>
</evidence>
<sequence>PLAQVNVCTQRYEPGVLSQRSLRLHGLGF</sequence>
<protein>
    <submittedName>
        <fullName evidence="1">Uncharacterized protein</fullName>
    </submittedName>
</protein>
<dbReference type="EMBL" id="CAJOBJ010099333">
    <property type="protein sequence ID" value="CAF4579776.1"/>
    <property type="molecule type" value="Genomic_DNA"/>
</dbReference>
<gene>
    <name evidence="1" type="ORF">GIL414_LOCUS38030</name>
    <name evidence="2" type="ORF">SMN809_LOCUS40869</name>
</gene>
<dbReference type="Proteomes" id="UP000681720">
    <property type="component" value="Unassembled WGS sequence"/>
</dbReference>
<proteinExistence type="predicted"/>
<dbReference type="AlphaFoldDB" id="A0A8S2YUH5"/>
<evidence type="ECO:0000313" key="1">
    <source>
        <dbReference type="EMBL" id="CAF4579776.1"/>
    </source>
</evidence>
<evidence type="ECO:0000313" key="2">
    <source>
        <dbReference type="EMBL" id="CAF4645378.1"/>
    </source>
</evidence>
<name>A0A8S2YUH5_9BILA</name>
<reference evidence="1" key="1">
    <citation type="submission" date="2021-02" db="EMBL/GenBank/DDBJ databases">
        <authorList>
            <person name="Nowell W R."/>
        </authorList>
    </citation>
    <scope>NUCLEOTIDE SEQUENCE</scope>
</reference>
<organism evidence="1 3">
    <name type="scientific">Rotaria magnacalcarata</name>
    <dbReference type="NCBI Taxonomy" id="392030"/>
    <lineage>
        <taxon>Eukaryota</taxon>
        <taxon>Metazoa</taxon>
        <taxon>Spiralia</taxon>
        <taxon>Gnathifera</taxon>
        <taxon>Rotifera</taxon>
        <taxon>Eurotatoria</taxon>
        <taxon>Bdelloidea</taxon>
        <taxon>Philodinida</taxon>
        <taxon>Philodinidae</taxon>
        <taxon>Rotaria</taxon>
    </lineage>
</organism>